<feature type="domain" description="NAD(P)-binding" evidence="1">
    <location>
        <begin position="7"/>
        <end position="221"/>
    </location>
</feature>
<dbReference type="EMBL" id="JBHUMM010000011">
    <property type="protein sequence ID" value="MFD2671501.1"/>
    <property type="molecule type" value="Genomic_DNA"/>
</dbReference>
<comment type="caution">
    <text evidence="2">The sequence shown here is derived from an EMBL/GenBank/DDBJ whole genome shotgun (WGS) entry which is preliminary data.</text>
</comment>
<keyword evidence="3" id="KW-1185">Reference proteome</keyword>
<reference evidence="3" key="1">
    <citation type="journal article" date="2019" name="Int. J. Syst. Evol. Microbiol.">
        <title>The Global Catalogue of Microorganisms (GCM) 10K type strain sequencing project: providing services to taxonomists for standard genome sequencing and annotation.</title>
        <authorList>
            <consortium name="The Broad Institute Genomics Platform"/>
            <consortium name="The Broad Institute Genome Sequencing Center for Infectious Disease"/>
            <person name="Wu L."/>
            <person name="Ma J."/>
        </authorList>
    </citation>
    <scope>NUCLEOTIDE SEQUENCE [LARGE SCALE GENOMIC DNA]</scope>
    <source>
        <strain evidence="3">KCTC 33676</strain>
    </source>
</reference>
<evidence type="ECO:0000313" key="3">
    <source>
        <dbReference type="Proteomes" id="UP001597497"/>
    </source>
</evidence>
<dbReference type="PANTHER" id="PTHR15020:SF11">
    <property type="entry name" value="OS06G0360300 PROTEIN"/>
    <property type="match status" value="1"/>
</dbReference>
<dbReference type="PANTHER" id="PTHR15020">
    <property type="entry name" value="FLAVIN REDUCTASE-RELATED"/>
    <property type="match status" value="1"/>
</dbReference>
<protein>
    <submittedName>
        <fullName evidence="2">NAD(P)-binding oxidoreductase</fullName>
        <ecNumber evidence="2">1.1.1.-</ecNumber>
    </submittedName>
</protein>
<proteinExistence type="predicted"/>
<dbReference type="InterPro" id="IPR036291">
    <property type="entry name" value="NAD(P)-bd_dom_sf"/>
</dbReference>
<dbReference type="Pfam" id="PF13460">
    <property type="entry name" value="NAD_binding_10"/>
    <property type="match status" value="1"/>
</dbReference>
<dbReference type="Gene3D" id="3.40.50.720">
    <property type="entry name" value="NAD(P)-binding Rossmann-like Domain"/>
    <property type="match status" value="1"/>
</dbReference>
<gene>
    <name evidence="2" type="ORF">ACFSUC_07770</name>
</gene>
<sequence>MKVVVLGASGATGQHVVRELINRSIPTRILIRETAVLDPSLEKREHLEIVKGNMSELDPSELKSLLQDCTVVISCLGHTPTFKGMFGKPRKLVSDAIQKVCETAIRSEQHIKLILMSTTGYTNRAIGELPSLGQRMVLSALTYLLPPHRDNVMAADYLVEHVGEENEYVQWVVVRPDTLINEDQVSAYELTSSPVRNPLFNPGKTSRINVGHFMTELATDPALWKRWDCKTPVIYNELDVDG</sequence>
<dbReference type="SUPFAM" id="SSF51735">
    <property type="entry name" value="NAD(P)-binding Rossmann-fold domains"/>
    <property type="match status" value="1"/>
</dbReference>
<evidence type="ECO:0000259" key="1">
    <source>
        <dbReference type="Pfam" id="PF13460"/>
    </source>
</evidence>
<dbReference type="InterPro" id="IPR016040">
    <property type="entry name" value="NAD(P)-bd_dom"/>
</dbReference>
<evidence type="ECO:0000313" key="2">
    <source>
        <dbReference type="EMBL" id="MFD2671501.1"/>
    </source>
</evidence>
<keyword evidence="2" id="KW-0560">Oxidoreductase</keyword>
<dbReference type="EC" id="1.1.1.-" evidence="2"/>
<organism evidence="2 3">
    <name type="scientific">Marinicrinis sediminis</name>
    <dbReference type="NCBI Taxonomy" id="1652465"/>
    <lineage>
        <taxon>Bacteria</taxon>
        <taxon>Bacillati</taxon>
        <taxon>Bacillota</taxon>
        <taxon>Bacilli</taxon>
        <taxon>Bacillales</taxon>
        <taxon>Paenibacillaceae</taxon>
    </lineage>
</organism>
<dbReference type="RefSeq" id="WP_379928975.1">
    <property type="nucleotide sequence ID" value="NZ_JBHUMM010000011.1"/>
</dbReference>
<name>A0ABW5R9R5_9BACL</name>
<dbReference type="Proteomes" id="UP001597497">
    <property type="component" value="Unassembled WGS sequence"/>
</dbReference>
<dbReference type="GO" id="GO:0016491">
    <property type="term" value="F:oxidoreductase activity"/>
    <property type="evidence" value="ECO:0007669"/>
    <property type="project" value="UniProtKB-KW"/>
</dbReference>
<accession>A0ABW5R9R5</accession>